<organism evidence="7 8">
    <name type="scientific">Adineta steineri</name>
    <dbReference type="NCBI Taxonomy" id="433720"/>
    <lineage>
        <taxon>Eukaryota</taxon>
        <taxon>Metazoa</taxon>
        <taxon>Spiralia</taxon>
        <taxon>Gnathifera</taxon>
        <taxon>Rotifera</taxon>
        <taxon>Eurotatoria</taxon>
        <taxon>Bdelloidea</taxon>
        <taxon>Adinetida</taxon>
        <taxon>Adinetidae</taxon>
        <taxon>Adineta</taxon>
    </lineage>
</organism>
<evidence type="ECO:0000259" key="6">
    <source>
        <dbReference type="PROSITE" id="PS50262"/>
    </source>
</evidence>
<name>A0A815TL09_9BILA</name>
<dbReference type="SUPFAM" id="SSF81321">
    <property type="entry name" value="Family A G protein-coupled receptor-like"/>
    <property type="match status" value="1"/>
</dbReference>
<keyword evidence="8" id="KW-1185">Reference proteome</keyword>
<feature type="domain" description="G-protein coupled receptors family 1 profile" evidence="6">
    <location>
        <begin position="117"/>
        <end position="358"/>
    </location>
</feature>
<evidence type="ECO:0000256" key="4">
    <source>
        <dbReference type="ARBA" id="ARBA00023136"/>
    </source>
</evidence>
<dbReference type="Pfam" id="PF18139">
    <property type="entry name" value="LSDAT_euk"/>
    <property type="match status" value="1"/>
</dbReference>
<comment type="subcellular location">
    <subcellularLocation>
        <location evidence="1">Membrane</location>
    </subcellularLocation>
</comment>
<keyword evidence="2 5" id="KW-0812">Transmembrane</keyword>
<evidence type="ECO:0000256" key="3">
    <source>
        <dbReference type="ARBA" id="ARBA00022989"/>
    </source>
</evidence>
<evidence type="ECO:0000256" key="5">
    <source>
        <dbReference type="SAM" id="Phobius"/>
    </source>
</evidence>
<dbReference type="AlphaFoldDB" id="A0A815TL09"/>
<reference evidence="7" key="1">
    <citation type="submission" date="2021-02" db="EMBL/GenBank/DDBJ databases">
        <authorList>
            <person name="Nowell W R."/>
        </authorList>
    </citation>
    <scope>NUCLEOTIDE SEQUENCE</scope>
</reference>
<dbReference type="Pfam" id="PF00001">
    <property type="entry name" value="7tm_1"/>
    <property type="match status" value="1"/>
</dbReference>
<feature type="transmembrane region" description="Helical" evidence="5">
    <location>
        <begin position="309"/>
        <end position="332"/>
    </location>
</feature>
<gene>
    <name evidence="7" type="ORF">QVE165_LOCUS44061</name>
</gene>
<dbReference type="GO" id="GO:0030001">
    <property type="term" value="P:metal ion transport"/>
    <property type="evidence" value="ECO:0007669"/>
    <property type="project" value="TreeGrafter"/>
</dbReference>
<dbReference type="GO" id="GO:0005261">
    <property type="term" value="F:monoatomic cation channel activity"/>
    <property type="evidence" value="ECO:0007669"/>
    <property type="project" value="TreeGrafter"/>
</dbReference>
<proteinExistence type="predicted"/>
<feature type="transmembrane region" description="Helical" evidence="5">
    <location>
        <begin position="257"/>
        <end position="280"/>
    </location>
</feature>
<dbReference type="EMBL" id="CAJNOM010000581">
    <property type="protein sequence ID" value="CAF1510046.1"/>
    <property type="molecule type" value="Genomic_DNA"/>
</dbReference>
<dbReference type="GO" id="GO:0004930">
    <property type="term" value="F:G protein-coupled receptor activity"/>
    <property type="evidence" value="ECO:0007669"/>
    <property type="project" value="InterPro"/>
</dbReference>
<evidence type="ECO:0000313" key="8">
    <source>
        <dbReference type="Proteomes" id="UP000663832"/>
    </source>
</evidence>
<dbReference type="OrthoDB" id="301415at2759"/>
<feature type="transmembrane region" description="Helical" evidence="5">
    <location>
        <begin position="136"/>
        <end position="159"/>
    </location>
</feature>
<evidence type="ECO:0000256" key="1">
    <source>
        <dbReference type="ARBA" id="ARBA00004370"/>
    </source>
</evidence>
<dbReference type="Proteomes" id="UP000663832">
    <property type="component" value="Unassembled WGS sequence"/>
</dbReference>
<dbReference type="InterPro" id="IPR000276">
    <property type="entry name" value="GPCR_Rhodpsn"/>
</dbReference>
<evidence type="ECO:0000313" key="7">
    <source>
        <dbReference type="EMBL" id="CAF1510046.1"/>
    </source>
</evidence>
<dbReference type="PROSITE" id="PS50262">
    <property type="entry name" value="G_PROTEIN_RECEP_F1_2"/>
    <property type="match status" value="1"/>
</dbReference>
<dbReference type="PANTHER" id="PTHR13800">
    <property type="entry name" value="TRANSIENT RECEPTOR POTENTIAL CATION CHANNEL, SUBFAMILY M, MEMBER 6"/>
    <property type="match status" value="1"/>
</dbReference>
<feature type="transmembrane region" description="Helical" evidence="5">
    <location>
        <begin position="344"/>
        <end position="363"/>
    </location>
</feature>
<feature type="transmembrane region" description="Helical" evidence="5">
    <location>
        <begin position="218"/>
        <end position="237"/>
    </location>
</feature>
<dbReference type="Gene3D" id="1.20.1070.10">
    <property type="entry name" value="Rhodopsin 7-helix transmembrane proteins"/>
    <property type="match status" value="1"/>
</dbReference>
<accession>A0A815TL09</accession>
<feature type="transmembrane region" description="Helical" evidence="5">
    <location>
        <begin position="179"/>
        <end position="197"/>
    </location>
</feature>
<dbReference type="PANTHER" id="PTHR13800:SF1">
    <property type="entry name" value="TRANSIENT RECEPTOR POTENTIAL CATION CHANNEL TRPM"/>
    <property type="match status" value="1"/>
</dbReference>
<dbReference type="InterPro" id="IPR041491">
    <property type="entry name" value="TRPM_SLOG"/>
</dbReference>
<protein>
    <recommendedName>
        <fullName evidence="6">G-protein coupled receptors family 1 profile domain-containing protein</fullName>
    </recommendedName>
</protein>
<evidence type="ECO:0000256" key="2">
    <source>
        <dbReference type="ARBA" id="ARBA00022692"/>
    </source>
</evidence>
<dbReference type="InterPro" id="IPR017452">
    <property type="entry name" value="GPCR_Rhodpsn_7TM"/>
</dbReference>
<dbReference type="InterPro" id="IPR050927">
    <property type="entry name" value="TRPM"/>
</dbReference>
<sequence length="398" mass="46233">MTNNATDHRLDIRSLNTSRMYRNDNNHLFETLQIKSHGTITFPRNYCNRANFIRIPPNAPPAQVKKLFFRQRLHTRPSLVISVIGSAREYSMKSKLFRIFRQGLIKVAKSTDVWVLTNGINSISFYHRRCFNFPTLLTCNTVFAVLLSSANHIAIATYMFIWDQYAEPKIDSLCAFRAYFHHCTIAWVHHSFILLAIERFCKIRQFTILKNQQRKLCVVLFQWIFDFTFPLPVFITGNMTKLASDNACFVSLKRLDLAFYMAGVSFLLTDIVLGIIYRLLVRHVRQASARLNNNQQVRMQRDLTVVRRIVILNSQLVVIAIPVVVVIILASIRADLLPNRIMRVLFLLSNLPYTPMLIILLFLTPDLRQSFIDCRNNLKWCRPRNIAPVQTITITGRI</sequence>
<keyword evidence="3 5" id="KW-1133">Transmembrane helix</keyword>
<comment type="caution">
    <text evidence="7">The sequence shown here is derived from an EMBL/GenBank/DDBJ whole genome shotgun (WGS) entry which is preliminary data.</text>
</comment>
<dbReference type="GO" id="GO:0005886">
    <property type="term" value="C:plasma membrane"/>
    <property type="evidence" value="ECO:0007669"/>
    <property type="project" value="TreeGrafter"/>
</dbReference>
<keyword evidence="4 5" id="KW-0472">Membrane</keyword>